<evidence type="ECO:0000259" key="2">
    <source>
        <dbReference type="Pfam" id="PF18023"/>
    </source>
</evidence>
<dbReference type="PROSITE" id="PS50005">
    <property type="entry name" value="TPR"/>
    <property type="match status" value="1"/>
</dbReference>
<dbReference type="Proteomes" id="UP000014760">
    <property type="component" value="Unassembled WGS sequence"/>
</dbReference>
<dbReference type="PANTHER" id="PTHR46512">
    <property type="entry name" value="PEPTIDYLPROLYL ISOMERASE"/>
    <property type="match status" value="1"/>
</dbReference>
<proteinExistence type="predicted"/>
<dbReference type="InterPro" id="IPR050754">
    <property type="entry name" value="FKBP4/5/8-like"/>
</dbReference>
<dbReference type="AlphaFoldDB" id="R7TMP0"/>
<reference evidence="4" key="3">
    <citation type="submission" date="2015-06" db="UniProtKB">
        <authorList>
            <consortium name="EnsemblMetazoa"/>
        </authorList>
    </citation>
    <scope>IDENTIFICATION</scope>
</reference>
<dbReference type="InterPro" id="IPR040478">
    <property type="entry name" value="FKBP_N_2"/>
</dbReference>
<feature type="repeat" description="TPR" evidence="1">
    <location>
        <begin position="232"/>
        <end position="265"/>
    </location>
</feature>
<dbReference type="OrthoDB" id="433738at2759"/>
<dbReference type="SMART" id="SM00028">
    <property type="entry name" value="TPR"/>
    <property type="match status" value="3"/>
</dbReference>
<evidence type="ECO:0000313" key="4">
    <source>
        <dbReference type="EnsemblMetazoa" id="CapteP228060"/>
    </source>
</evidence>
<reference evidence="3 5" key="2">
    <citation type="journal article" date="2013" name="Nature">
        <title>Insights into bilaterian evolution from three spiralian genomes.</title>
        <authorList>
            <person name="Simakov O."/>
            <person name="Marletaz F."/>
            <person name="Cho S.J."/>
            <person name="Edsinger-Gonzales E."/>
            <person name="Havlak P."/>
            <person name="Hellsten U."/>
            <person name="Kuo D.H."/>
            <person name="Larsson T."/>
            <person name="Lv J."/>
            <person name="Arendt D."/>
            <person name="Savage R."/>
            <person name="Osoegawa K."/>
            <person name="de Jong P."/>
            <person name="Grimwood J."/>
            <person name="Chapman J.A."/>
            <person name="Shapiro H."/>
            <person name="Aerts A."/>
            <person name="Otillar R.P."/>
            <person name="Terry A.Y."/>
            <person name="Boore J.L."/>
            <person name="Grigoriev I.V."/>
            <person name="Lindberg D.R."/>
            <person name="Seaver E.C."/>
            <person name="Weisblat D.A."/>
            <person name="Putnam N.H."/>
            <person name="Rokhsar D.S."/>
        </authorList>
    </citation>
    <scope>NUCLEOTIDE SEQUENCE</scope>
    <source>
        <strain evidence="3 5">I ESC-2004</strain>
    </source>
</reference>
<name>R7TMP0_CAPTE</name>
<dbReference type="Gene3D" id="1.25.40.10">
    <property type="entry name" value="Tetratricopeptide repeat domain"/>
    <property type="match status" value="1"/>
</dbReference>
<protein>
    <recommendedName>
        <fullName evidence="2">BDBT FKBP like N-terminal domain-containing protein</fullName>
    </recommendedName>
</protein>
<reference evidence="5" key="1">
    <citation type="submission" date="2012-12" db="EMBL/GenBank/DDBJ databases">
        <authorList>
            <person name="Hellsten U."/>
            <person name="Grimwood J."/>
            <person name="Chapman J.A."/>
            <person name="Shapiro H."/>
            <person name="Aerts A."/>
            <person name="Otillar R.P."/>
            <person name="Terry A.Y."/>
            <person name="Boore J.L."/>
            <person name="Simakov O."/>
            <person name="Marletaz F."/>
            <person name="Cho S.-J."/>
            <person name="Edsinger-Gonzales E."/>
            <person name="Havlak P."/>
            <person name="Kuo D.-H."/>
            <person name="Larsson T."/>
            <person name="Lv J."/>
            <person name="Arendt D."/>
            <person name="Savage R."/>
            <person name="Osoegawa K."/>
            <person name="de Jong P."/>
            <person name="Lindberg D.R."/>
            <person name="Seaver E.C."/>
            <person name="Weisblat D.A."/>
            <person name="Putnam N.H."/>
            <person name="Grigoriev I.V."/>
            <person name="Rokhsar D.S."/>
        </authorList>
    </citation>
    <scope>NUCLEOTIDE SEQUENCE</scope>
    <source>
        <strain evidence="5">I ESC-2004</strain>
    </source>
</reference>
<dbReference type="EMBL" id="AMQN01002774">
    <property type="status" value="NOT_ANNOTATED_CDS"/>
    <property type="molecule type" value="Genomic_DNA"/>
</dbReference>
<dbReference type="EnsemblMetazoa" id="CapteT228060">
    <property type="protein sequence ID" value="CapteP228060"/>
    <property type="gene ID" value="CapteG228060"/>
</dbReference>
<dbReference type="PANTHER" id="PTHR46512:SF10">
    <property type="entry name" value="FK506-BINDING PROTEIN-LIKE"/>
    <property type="match status" value="1"/>
</dbReference>
<evidence type="ECO:0000313" key="3">
    <source>
        <dbReference type="EMBL" id="ELT92806.1"/>
    </source>
</evidence>
<dbReference type="OMA" id="WTELTIG"/>
<dbReference type="EMBL" id="KB310004">
    <property type="protein sequence ID" value="ELT92806.1"/>
    <property type="molecule type" value="Genomic_DNA"/>
</dbReference>
<accession>R7TMP0</accession>
<gene>
    <name evidence="3" type="ORF">CAPTEDRAFT_228060</name>
</gene>
<dbReference type="STRING" id="283909.R7TMP0"/>
<feature type="domain" description="BDBT FKBP like N-terminal" evidence="2">
    <location>
        <begin position="14"/>
        <end position="107"/>
    </location>
</feature>
<keyword evidence="1" id="KW-0802">TPR repeat</keyword>
<keyword evidence="5" id="KW-1185">Reference proteome</keyword>
<dbReference type="PROSITE" id="PS50293">
    <property type="entry name" value="TPR_REGION"/>
    <property type="match status" value="1"/>
</dbReference>
<sequence>MSGAKSIGSLETYEPEDKSFSKHVIQEGTGDTSPNEASVCTVLVDPMGQSVTPAIEAALGNYKIGDRCEVTIGESTTFLAELLDKVLMSMKEGETAYVKSKINSDGQKMDSFGVNDAAFKCNVSLFEMSRAAQSDDLEQDERIERAQHYKDSGTELFREGNTHFAIKRYQRSLDYLADIDKHGSVPNVVRSQQILLRGQCNFNLAACYLKQAKYSDVVHHCTLGLNVDSDNLKGLYRRGQAYMKLNQYDEAKGDYHRALALDPSNKATANQLALLNGMIRKEKEMYKRMF</sequence>
<dbReference type="Pfam" id="PF00515">
    <property type="entry name" value="TPR_1"/>
    <property type="match status" value="1"/>
</dbReference>
<dbReference type="HOGENOM" id="CLU_013615_13_0_1"/>
<dbReference type="InterPro" id="IPR011990">
    <property type="entry name" value="TPR-like_helical_dom_sf"/>
</dbReference>
<organism evidence="3">
    <name type="scientific">Capitella teleta</name>
    <name type="common">Polychaete worm</name>
    <dbReference type="NCBI Taxonomy" id="283909"/>
    <lineage>
        <taxon>Eukaryota</taxon>
        <taxon>Metazoa</taxon>
        <taxon>Spiralia</taxon>
        <taxon>Lophotrochozoa</taxon>
        <taxon>Annelida</taxon>
        <taxon>Polychaeta</taxon>
        <taxon>Sedentaria</taxon>
        <taxon>Scolecida</taxon>
        <taxon>Capitellidae</taxon>
        <taxon>Capitella</taxon>
    </lineage>
</organism>
<dbReference type="InterPro" id="IPR019734">
    <property type="entry name" value="TPR_rpt"/>
</dbReference>
<evidence type="ECO:0000313" key="5">
    <source>
        <dbReference type="Proteomes" id="UP000014760"/>
    </source>
</evidence>
<dbReference type="Pfam" id="PF18023">
    <property type="entry name" value="FKBP_N_2"/>
    <property type="match status" value="1"/>
</dbReference>
<dbReference type="SUPFAM" id="SSF48452">
    <property type="entry name" value="TPR-like"/>
    <property type="match status" value="1"/>
</dbReference>
<evidence type="ECO:0000256" key="1">
    <source>
        <dbReference type="PROSITE-ProRule" id="PRU00339"/>
    </source>
</evidence>